<reference evidence="2 3" key="1">
    <citation type="submission" date="2019-03" db="EMBL/GenBank/DDBJ databases">
        <title>First draft genome of Liparis tanakae, snailfish: a comprehensive survey of snailfish specific genes.</title>
        <authorList>
            <person name="Kim W."/>
            <person name="Song I."/>
            <person name="Jeong J.-H."/>
            <person name="Kim D."/>
            <person name="Kim S."/>
            <person name="Ryu S."/>
            <person name="Song J.Y."/>
            <person name="Lee S.K."/>
        </authorList>
    </citation>
    <scope>NUCLEOTIDE SEQUENCE [LARGE SCALE GENOMIC DNA]</scope>
    <source>
        <tissue evidence="2">Muscle</tissue>
    </source>
</reference>
<comment type="caution">
    <text evidence="2">The sequence shown here is derived from an EMBL/GenBank/DDBJ whole genome shotgun (WGS) entry which is preliminary data.</text>
</comment>
<sequence length="54" mass="6309">MDPQQALLWDLRPDEAGAHQDAALRPAEGHRAGHRHHLRHRHRRTLGRVPQVQR</sequence>
<dbReference type="EMBL" id="SRLO01023040">
    <property type="protein sequence ID" value="TNN22334.1"/>
    <property type="molecule type" value="Genomic_DNA"/>
</dbReference>
<accession>A0A4Z2E0R6</accession>
<evidence type="ECO:0000313" key="2">
    <source>
        <dbReference type="EMBL" id="TNN22334.1"/>
    </source>
</evidence>
<organism evidence="2 3">
    <name type="scientific">Liparis tanakae</name>
    <name type="common">Tanaka's snailfish</name>
    <dbReference type="NCBI Taxonomy" id="230148"/>
    <lineage>
        <taxon>Eukaryota</taxon>
        <taxon>Metazoa</taxon>
        <taxon>Chordata</taxon>
        <taxon>Craniata</taxon>
        <taxon>Vertebrata</taxon>
        <taxon>Euteleostomi</taxon>
        <taxon>Actinopterygii</taxon>
        <taxon>Neopterygii</taxon>
        <taxon>Teleostei</taxon>
        <taxon>Neoteleostei</taxon>
        <taxon>Acanthomorphata</taxon>
        <taxon>Eupercaria</taxon>
        <taxon>Perciformes</taxon>
        <taxon>Cottioidei</taxon>
        <taxon>Cottales</taxon>
        <taxon>Liparidae</taxon>
        <taxon>Liparis</taxon>
    </lineage>
</organism>
<proteinExistence type="predicted"/>
<dbReference type="Proteomes" id="UP000314294">
    <property type="component" value="Unassembled WGS sequence"/>
</dbReference>
<name>A0A4Z2E0R6_9TELE</name>
<evidence type="ECO:0000313" key="3">
    <source>
        <dbReference type="Proteomes" id="UP000314294"/>
    </source>
</evidence>
<feature type="region of interest" description="Disordered" evidence="1">
    <location>
        <begin position="28"/>
        <end position="54"/>
    </location>
</feature>
<evidence type="ECO:0000256" key="1">
    <source>
        <dbReference type="SAM" id="MobiDB-lite"/>
    </source>
</evidence>
<dbReference type="AlphaFoldDB" id="A0A4Z2E0R6"/>
<protein>
    <submittedName>
        <fullName evidence="2">Uncharacterized protein</fullName>
    </submittedName>
</protein>
<keyword evidence="3" id="KW-1185">Reference proteome</keyword>
<gene>
    <name evidence="2" type="ORF">EYF80_067552</name>
</gene>
<feature type="compositionally biased region" description="Basic residues" evidence="1">
    <location>
        <begin position="32"/>
        <end position="46"/>
    </location>
</feature>